<dbReference type="InterPro" id="IPR003656">
    <property type="entry name" value="Znf_BED"/>
</dbReference>
<evidence type="ECO:0000256" key="9">
    <source>
        <dbReference type="ARBA" id="ARBA00023242"/>
    </source>
</evidence>
<evidence type="ECO:0000256" key="2">
    <source>
        <dbReference type="ARBA" id="ARBA00011738"/>
    </source>
</evidence>
<dbReference type="InterPro" id="IPR012337">
    <property type="entry name" value="RNaseH-like_sf"/>
</dbReference>
<organism evidence="13 14">
    <name type="scientific">Puccinia sorghi</name>
    <dbReference type="NCBI Taxonomy" id="27349"/>
    <lineage>
        <taxon>Eukaryota</taxon>
        <taxon>Fungi</taxon>
        <taxon>Dikarya</taxon>
        <taxon>Basidiomycota</taxon>
        <taxon>Pucciniomycotina</taxon>
        <taxon>Pucciniomycetes</taxon>
        <taxon>Pucciniales</taxon>
        <taxon>Pucciniaceae</taxon>
        <taxon>Puccinia</taxon>
    </lineage>
</organism>
<dbReference type="Pfam" id="PF05699">
    <property type="entry name" value="Dimer_Tnp_hAT"/>
    <property type="match status" value="1"/>
</dbReference>
<dbReference type="GO" id="GO:0016020">
    <property type="term" value="C:membrane"/>
    <property type="evidence" value="ECO:0007669"/>
    <property type="project" value="InterPro"/>
</dbReference>
<dbReference type="AlphaFoldDB" id="A0A0L6USS2"/>
<comment type="caution">
    <text evidence="13">The sequence shown here is derived from an EMBL/GenBank/DDBJ whole genome shotgun (WGS) entry which is preliminary data.</text>
</comment>
<dbReference type="PROSITE" id="PS50808">
    <property type="entry name" value="ZF_BED"/>
    <property type="match status" value="1"/>
</dbReference>
<feature type="domain" description="BED-type" evidence="12">
    <location>
        <begin position="44"/>
        <end position="98"/>
    </location>
</feature>
<dbReference type="GO" id="GO:0046983">
    <property type="term" value="F:protein dimerization activity"/>
    <property type="evidence" value="ECO:0007669"/>
    <property type="project" value="InterPro"/>
</dbReference>
<dbReference type="InterPro" id="IPR025525">
    <property type="entry name" value="hAT-like_transposase_RNase-H"/>
</dbReference>
<dbReference type="GO" id="GO:0004252">
    <property type="term" value="F:serine-type endopeptidase activity"/>
    <property type="evidence" value="ECO:0007669"/>
    <property type="project" value="InterPro"/>
</dbReference>
<keyword evidence="9" id="KW-0539">Nucleus</keyword>
<dbReference type="GO" id="GO:0003677">
    <property type="term" value="F:DNA binding"/>
    <property type="evidence" value="ECO:0007669"/>
    <property type="project" value="UniProtKB-KW"/>
</dbReference>
<evidence type="ECO:0000256" key="6">
    <source>
        <dbReference type="ARBA" id="ARBA00023015"/>
    </source>
</evidence>
<evidence type="ECO:0000256" key="4">
    <source>
        <dbReference type="ARBA" id="ARBA00022771"/>
    </source>
</evidence>
<dbReference type="GO" id="GO:0008270">
    <property type="term" value="F:zinc ion binding"/>
    <property type="evidence" value="ECO:0007669"/>
    <property type="project" value="UniProtKB-KW"/>
</dbReference>
<dbReference type="CDD" id="cd06530">
    <property type="entry name" value="S26_SPase_I"/>
    <property type="match status" value="1"/>
</dbReference>
<dbReference type="OrthoDB" id="308440at2759"/>
<dbReference type="VEuPathDB" id="FungiDB:VP01_390g11"/>
<dbReference type="PRINTS" id="PR00727">
    <property type="entry name" value="LEADERPTASE"/>
</dbReference>
<dbReference type="Proteomes" id="UP000037035">
    <property type="component" value="Unassembled WGS sequence"/>
</dbReference>
<keyword evidence="3" id="KW-0479">Metal-binding</keyword>
<dbReference type="InterPro" id="IPR052035">
    <property type="entry name" value="ZnF_BED_domain_contain"/>
</dbReference>
<dbReference type="InterPro" id="IPR000223">
    <property type="entry name" value="Pept_S26A_signal_pept_1"/>
</dbReference>
<dbReference type="Gene3D" id="2.10.109.10">
    <property type="entry name" value="Umud Fragment, subunit A"/>
    <property type="match status" value="1"/>
</dbReference>
<comment type="subunit">
    <text evidence="2">Homodimer.</text>
</comment>
<dbReference type="SUPFAM" id="SSF53098">
    <property type="entry name" value="Ribonuclease H-like"/>
    <property type="match status" value="1"/>
</dbReference>
<keyword evidence="7" id="KW-0238">DNA-binding</keyword>
<evidence type="ECO:0000256" key="3">
    <source>
        <dbReference type="ARBA" id="ARBA00022723"/>
    </source>
</evidence>
<keyword evidence="6" id="KW-0805">Transcription regulation</keyword>
<evidence type="ECO:0000256" key="7">
    <source>
        <dbReference type="ARBA" id="ARBA00023125"/>
    </source>
</evidence>
<dbReference type="GO" id="GO:0005634">
    <property type="term" value="C:nucleus"/>
    <property type="evidence" value="ECO:0007669"/>
    <property type="project" value="UniProtKB-SubCell"/>
</dbReference>
<evidence type="ECO:0000256" key="10">
    <source>
        <dbReference type="PROSITE-ProRule" id="PRU00027"/>
    </source>
</evidence>
<evidence type="ECO:0000313" key="14">
    <source>
        <dbReference type="Proteomes" id="UP000037035"/>
    </source>
</evidence>
<evidence type="ECO:0000256" key="1">
    <source>
        <dbReference type="ARBA" id="ARBA00004123"/>
    </source>
</evidence>
<evidence type="ECO:0000256" key="5">
    <source>
        <dbReference type="ARBA" id="ARBA00022833"/>
    </source>
</evidence>
<keyword evidence="14" id="KW-1185">Reference proteome</keyword>
<feature type="region of interest" description="Disordered" evidence="11">
    <location>
        <begin position="1"/>
        <end position="54"/>
    </location>
</feature>
<dbReference type="SUPFAM" id="SSF57667">
    <property type="entry name" value="beta-beta-alpha zinc fingers"/>
    <property type="match status" value="1"/>
</dbReference>
<keyword evidence="4 10" id="KW-0863">Zinc-finger</keyword>
<keyword evidence="8" id="KW-0804">Transcription</keyword>
<proteinExistence type="predicted"/>
<comment type="subcellular location">
    <subcellularLocation>
        <location evidence="1">Nucleus</location>
    </subcellularLocation>
</comment>
<dbReference type="PANTHER" id="PTHR46481:SF10">
    <property type="entry name" value="ZINC FINGER BED DOMAIN-CONTAINING PROTEIN 39"/>
    <property type="match status" value="1"/>
</dbReference>
<accession>A0A0L6USS2</accession>
<dbReference type="PANTHER" id="PTHR46481">
    <property type="entry name" value="ZINC FINGER BED DOMAIN-CONTAINING PROTEIN 4"/>
    <property type="match status" value="1"/>
</dbReference>
<sequence>MESTDKPIGVQLAWPIKQSSRPATPATPTPEDGQRPEQSNSKRRKTSDVWNHFTKNKDGATTKAICLSCNATLSAQSNSGTNHLWRHFNRCKLEPRQSLVVPRGLQPISDHHRAPPRFNQEAVEEALTEMVVGMRLPFSIVEDTHFKEFASCLQPKFKMMDKSTLQVSCLNLYKKRKTTIAKQLHDHPGKIALTLQVWSNQQMFYFLKVTARYINLNWKLINRTLAFKSLSDPLDENVIVDCITSVLEDWGIGNKCGAITTESSTPNDLAVNKIREMLKERQILDPPGEYFHVRCGPTAVQEIVQEALKTTESVIAKVRRLVHLVTHSESSEKSFLELAGNLNLSCTKAPSRDILLRWDSTYLMISEALTFRLAFEHLDDTKPGYLDCPSPVEWLQLQTLKDALEVFHEAVGNLSSTDSPTANSLYLNMKKIERHLSKAEHYENNHSINIICPMANAFQKYWSSIKEFSEIASVLDPRLKFQYLEFSLVKQHGAKVAGEKLTISRNRLYTIFQRYLLSNLAVEQCVVEMKGVEGKGRDAHVDSEIDEFQKYLAGTTMIQTPYGSRTAELDLYLQEPVFQVAGQEREVFSVLGWWKAHALRFPTLVHLARNMLMIPMSCVTADLTIPLPRQPGRLQSFNFFLSPKTVNILLWLPVLIVIHPTFNPDSSCMKQDIVLVNKLLGNKGTSLKRDDIITFRHPQVPSSLLIKRIVGLEGDVVKRDHPVGSGPSLVRVPMGHCWVEGDEPFHSQDSNRFGPTLWATQCRP</sequence>
<dbReference type="InterPro" id="IPR008906">
    <property type="entry name" value="HATC_C_dom"/>
</dbReference>
<name>A0A0L6USS2_9BASI</name>
<dbReference type="InterPro" id="IPR019533">
    <property type="entry name" value="Peptidase_S26"/>
</dbReference>
<dbReference type="SMART" id="SM00614">
    <property type="entry name" value="ZnF_BED"/>
    <property type="match status" value="1"/>
</dbReference>
<gene>
    <name evidence="13" type="ORF">VP01_390g11</name>
</gene>
<evidence type="ECO:0000256" key="8">
    <source>
        <dbReference type="ARBA" id="ARBA00023163"/>
    </source>
</evidence>
<dbReference type="GO" id="GO:0009791">
    <property type="term" value="P:post-embryonic development"/>
    <property type="evidence" value="ECO:0007669"/>
    <property type="project" value="UniProtKB-ARBA"/>
</dbReference>
<dbReference type="Pfam" id="PF10502">
    <property type="entry name" value="Peptidase_S26"/>
    <property type="match status" value="1"/>
</dbReference>
<dbReference type="GO" id="GO:0006465">
    <property type="term" value="P:signal peptide processing"/>
    <property type="evidence" value="ECO:0007669"/>
    <property type="project" value="InterPro"/>
</dbReference>
<dbReference type="Pfam" id="PF02892">
    <property type="entry name" value="zf-BED"/>
    <property type="match status" value="1"/>
</dbReference>
<reference evidence="13 14" key="1">
    <citation type="submission" date="2015-08" db="EMBL/GenBank/DDBJ databases">
        <title>Next Generation Sequencing and Analysis of the Genome of Puccinia sorghi L Schw, the Causal Agent of Maize Common Rust.</title>
        <authorList>
            <person name="Rochi L."/>
            <person name="Burguener G."/>
            <person name="Darino M."/>
            <person name="Turjanski A."/>
            <person name="Kreff E."/>
            <person name="Dieguez M.J."/>
            <person name="Sacco F."/>
        </authorList>
    </citation>
    <scope>NUCLEOTIDE SEQUENCE [LARGE SCALE GENOMIC DNA]</scope>
    <source>
        <strain evidence="13 14">RO10H11247</strain>
    </source>
</reference>
<dbReference type="InterPro" id="IPR036286">
    <property type="entry name" value="LexA/Signal_pep-like_sf"/>
</dbReference>
<dbReference type="InterPro" id="IPR036236">
    <property type="entry name" value="Znf_C2H2_sf"/>
</dbReference>
<evidence type="ECO:0000313" key="13">
    <source>
        <dbReference type="EMBL" id="KNZ51554.1"/>
    </source>
</evidence>
<dbReference type="EMBL" id="LAVV01008957">
    <property type="protein sequence ID" value="KNZ51554.1"/>
    <property type="molecule type" value="Genomic_DNA"/>
</dbReference>
<evidence type="ECO:0000259" key="12">
    <source>
        <dbReference type="PROSITE" id="PS50808"/>
    </source>
</evidence>
<dbReference type="SUPFAM" id="SSF140996">
    <property type="entry name" value="Hermes dimerisation domain"/>
    <property type="match status" value="1"/>
</dbReference>
<protein>
    <recommendedName>
        <fullName evidence="12">BED-type domain-containing protein</fullName>
    </recommendedName>
</protein>
<evidence type="ECO:0000256" key="11">
    <source>
        <dbReference type="SAM" id="MobiDB-lite"/>
    </source>
</evidence>
<dbReference type="Pfam" id="PF14372">
    <property type="entry name" value="hAT-like_RNase-H"/>
    <property type="match status" value="1"/>
</dbReference>
<keyword evidence="5" id="KW-0862">Zinc</keyword>
<dbReference type="SUPFAM" id="SSF51306">
    <property type="entry name" value="LexA/Signal peptidase"/>
    <property type="match status" value="1"/>
</dbReference>